<dbReference type="Proteomes" id="UP001183619">
    <property type="component" value="Unassembled WGS sequence"/>
</dbReference>
<organism evidence="3 4">
    <name type="scientific">Corynebacterium felinum</name>
    <dbReference type="NCBI Taxonomy" id="131318"/>
    <lineage>
        <taxon>Bacteria</taxon>
        <taxon>Bacillati</taxon>
        <taxon>Actinomycetota</taxon>
        <taxon>Actinomycetes</taxon>
        <taxon>Mycobacteriales</taxon>
        <taxon>Corynebacteriaceae</taxon>
        <taxon>Corynebacterium</taxon>
    </lineage>
</organism>
<dbReference type="Pfam" id="PF11795">
    <property type="entry name" value="DUF3322"/>
    <property type="match status" value="1"/>
</dbReference>
<comment type="caution">
    <text evidence="3">The sequence shown here is derived from an EMBL/GenBank/DDBJ whole genome shotgun (WGS) entry which is preliminary data.</text>
</comment>
<accession>A0ABU2BBQ4</accession>
<evidence type="ECO:0000259" key="1">
    <source>
        <dbReference type="Pfam" id="PF09983"/>
    </source>
</evidence>
<name>A0ABU2BBQ4_9CORY</name>
<dbReference type="SUPFAM" id="SSF56726">
    <property type="entry name" value="DNA topoisomerase IV, alpha subunit"/>
    <property type="match status" value="1"/>
</dbReference>
<dbReference type="InterPro" id="IPR014544">
    <property type="entry name" value="UCP028408"/>
</dbReference>
<dbReference type="InterPro" id="IPR024534">
    <property type="entry name" value="JetD_C"/>
</dbReference>
<feature type="domain" description="Wadjet protein JetD C-terminal" evidence="1">
    <location>
        <begin position="192"/>
        <end position="364"/>
    </location>
</feature>
<dbReference type="RefSeq" id="WP_277103515.1">
    <property type="nucleotide sequence ID" value="NZ_BAAAJS010000069.1"/>
</dbReference>
<evidence type="ECO:0008006" key="5">
    <source>
        <dbReference type="Google" id="ProtNLM"/>
    </source>
</evidence>
<dbReference type="EMBL" id="JAVDYF010000001">
    <property type="protein sequence ID" value="MDR7356028.1"/>
    <property type="molecule type" value="Genomic_DNA"/>
</dbReference>
<evidence type="ECO:0000259" key="2">
    <source>
        <dbReference type="Pfam" id="PF11795"/>
    </source>
</evidence>
<proteinExistence type="predicted"/>
<reference evidence="3 4" key="1">
    <citation type="submission" date="2023-07" db="EMBL/GenBank/DDBJ databases">
        <title>Sequencing the genomes of 1000 actinobacteria strains.</title>
        <authorList>
            <person name="Klenk H.-P."/>
        </authorList>
    </citation>
    <scope>NUCLEOTIDE SEQUENCE [LARGE SCALE GENOMIC DNA]</scope>
    <source>
        <strain evidence="3 4">DSM 44508</strain>
    </source>
</reference>
<protein>
    <recommendedName>
        <fullName evidence="5">Wadjet protein JetD C-terminal domain-containing protein</fullName>
    </recommendedName>
</protein>
<dbReference type="InterPro" id="IPR024537">
    <property type="entry name" value="DUF3322"/>
</dbReference>
<gene>
    <name evidence="3" type="ORF">J2S37_002566</name>
</gene>
<evidence type="ECO:0000313" key="4">
    <source>
        <dbReference type="Proteomes" id="UP001183619"/>
    </source>
</evidence>
<dbReference type="InterPro" id="IPR036078">
    <property type="entry name" value="Spo11/TopoVI_A_sf"/>
</dbReference>
<dbReference type="Pfam" id="PF09983">
    <property type="entry name" value="JetD_C"/>
    <property type="match status" value="1"/>
</dbReference>
<dbReference type="PIRSF" id="PIRSF028408">
    <property type="entry name" value="UCP028408"/>
    <property type="match status" value="1"/>
</dbReference>
<feature type="domain" description="DUF3322" evidence="2">
    <location>
        <begin position="7"/>
        <end position="185"/>
    </location>
</feature>
<evidence type="ECO:0000313" key="3">
    <source>
        <dbReference type="EMBL" id="MDR7356028.1"/>
    </source>
</evidence>
<keyword evidence="4" id="KW-1185">Reference proteome</keyword>
<sequence>MPRMILPHDIQAQLERYTRKHYLDILSADSFYRSYPLHPPTAAEAFAHKEHTATWINQWQKVSWAEIDYATKNWRQAGLGTQTVPVRATISSKQQLYHALTQQTVAHLNDLGTKLEIVANAIGHQRARETVKAWEKLTIDDIHRGLALRDWLEHNPNSGLLPRAVPIRGMDTKWLEHNLPLIRALTGIDDTGLAHPQTTIHLRVLDPTIRLHPLICSMGLDPAEISPALDHARVIIMVENKLTFQALPDYPATGAVAVWGEGYRAEKLVQIPEIQSLPVLYFGDLDHDGFAILSNIRRMHPNVTSFAMDSATLDLFREFAIEDRNYQPRSYQHLTQEESRTLDALLAANLRLEQERISFDHVLTHLQALLHNHQSQ</sequence>